<accession>A0A4C1WLI6</accession>
<organism evidence="3 4">
    <name type="scientific">Eumeta variegata</name>
    <name type="common">Bagworm moth</name>
    <name type="synonym">Eumeta japonica</name>
    <dbReference type="NCBI Taxonomy" id="151549"/>
    <lineage>
        <taxon>Eukaryota</taxon>
        <taxon>Metazoa</taxon>
        <taxon>Ecdysozoa</taxon>
        <taxon>Arthropoda</taxon>
        <taxon>Hexapoda</taxon>
        <taxon>Insecta</taxon>
        <taxon>Pterygota</taxon>
        <taxon>Neoptera</taxon>
        <taxon>Endopterygota</taxon>
        <taxon>Lepidoptera</taxon>
        <taxon>Glossata</taxon>
        <taxon>Ditrysia</taxon>
        <taxon>Tineoidea</taxon>
        <taxon>Psychidae</taxon>
        <taxon>Oiketicinae</taxon>
        <taxon>Eumeta</taxon>
    </lineage>
</organism>
<feature type="region of interest" description="Disordered" evidence="1">
    <location>
        <begin position="23"/>
        <end position="168"/>
    </location>
</feature>
<feature type="compositionally biased region" description="Gly residues" evidence="1">
    <location>
        <begin position="59"/>
        <end position="68"/>
    </location>
</feature>
<dbReference type="EMBL" id="BGZK01000580">
    <property type="protein sequence ID" value="GBP51362.1"/>
    <property type="molecule type" value="Genomic_DNA"/>
</dbReference>
<proteinExistence type="predicted"/>
<evidence type="ECO:0000313" key="3">
    <source>
        <dbReference type="EMBL" id="GBP51362.1"/>
    </source>
</evidence>
<evidence type="ECO:0000256" key="2">
    <source>
        <dbReference type="SAM" id="Phobius"/>
    </source>
</evidence>
<dbReference type="AlphaFoldDB" id="A0A4C1WLI6"/>
<name>A0A4C1WLI6_EUMVA</name>
<comment type="caution">
    <text evidence="3">The sequence shown here is derived from an EMBL/GenBank/DDBJ whole genome shotgun (WGS) entry which is preliminary data.</text>
</comment>
<gene>
    <name evidence="3" type="ORF">EVAR_38756_1</name>
</gene>
<protein>
    <submittedName>
        <fullName evidence="3">Uncharacterized protein</fullName>
    </submittedName>
</protein>
<feature type="compositionally biased region" description="Basic and acidic residues" evidence="1">
    <location>
        <begin position="138"/>
        <end position="151"/>
    </location>
</feature>
<dbReference type="PROSITE" id="PS51257">
    <property type="entry name" value="PROKAR_LIPOPROTEIN"/>
    <property type="match status" value="1"/>
</dbReference>
<feature type="transmembrane region" description="Helical" evidence="2">
    <location>
        <begin position="272"/>
        <end position="290"/>
    </location>
</feature>
<feature type="compositionally biased region" description="Basic and acidic residues" evidence="1">
    <location>
        <begin position="86"/>
        <end position="95"/>
    </location>
</feature>
<keyword evidence="2" id="KW-0812">Transmembrane</keyword>
<keyword evidence="4" id="KW-1185">Reference proteome</keyword>
<feature type="compositionally biased region" description="Basic residues" evidence="1">
    <location>
        <begin position="152"/>
        <end position="167"/>
    </location>
</feature>
<keyword evidence="2" id="KW-0472">Membrane</keyword>
<evidence type="ECO:0000256" key="1">
    <source>
        <dbReference type="SAM" id="MobiDB-lite"/>
    </source>
</evidence>
<dbReference type="Proteomes" id="UP000299102">
    <property type="component" value="Unassembled WGS sequence"/>
</dbReference>
<keyword evidence="2" id="KW-1133">Transmembrane helix</keyword>
<evidence type="ECO:0000313" key="4">
    <source>
        <dbReference type="Proteomes" id="UP000299102"/>
    </source>
</evidence>
<reference evidence="3 4" key="1">
    <citation type="journal article" date="2019" name="Commun. Biol.">
        <title>The bagworm genome reveals a unique fibroin gene that provides high tensile strength.</title>
        <authorList>
            <person name="Kono N."/>
            <person name="Nakamura H."/>
            <person name="Ohtoshi R."/>
            <person name="Tomita M."/>
            <person name="Numata K."/>
            <person name="Arakawa K."/>
        </authorList>
    </citation>
    <scope>NUCLEOTIDE SEQUENCE [LARGE SCALE GENOMIC DNA]</scope>
</reference>
<sequence length="292" mass="31870">MRHLNSSIANGLSSSCPWANSRPVASFTKGEANDGAGARPAQKRNRVHYNNNPCSKRAAGGGGPGAGESGVTRAAPARTINPRELTPIRELKAGRGVEPGAGTAAEIENGIGGESECGTELEARASQRPKSGTAPESARADSNKRSDEAQRRSLRRRRGREGRKCSGRVRIDQESHSDLRVELVQHLYSNQPWSWIAVTSSYACWTVLNIPFEFFRRQLRPREDRCVSSTDIGVKPNLGPASNSDHGTDPGYESGRVIDPSDSFMLHFDPGYIFYYVTGFWLSILLPVLFSI</sequence>